<reference evidence="2" key="1">
    <citation type="submission" date="2022-10" db="EMBL/GenBank/DDBJ databases">
        <title>The complete genomes of actinobacterial strains from the NBC collection.</title>
        <authorList>
            <person name="Joergensen T.S."/>
            <person name="Alvarez Arevalo M."/>
            <person name="Sterndorff E.B."/>
            <person name="Faurdal D."/>
            <person name="Vuksanovic O."/>
            <person name="Mourched A.-S."/>
            <person name="Charusanti P."/>
            <person name="Shaw S."/>
            <person name="Blin K."/>
            <person name="Weber T."/>
        </authorList>
    </citation>
    <scope>NUCLEOTIDE SEQUENCE</scope>
    <source>
        <strain evidence="2">NBC_00303</strain>
    </source>
</reference>
<dbReference type="Proteomes" id="UP001432312">
    <property type="component" value="Chromosome"/>
</dbReference>
<organism evidence="2 3">
    <name type="scientific">Streptomyces erythrochromogenes</name>
    <dbReference type="NCBI Taxonomy" id="285574"/>
    <lineage>
        <taxon>Bacteria</taxon>
        <taxon>Bacillati</taxon>
        <taxon>Actinomycetota</taxon>
        <taxon>Actinomycetes</taxon>
        <taxon>Kitasatosporales</taxon>
        <taxon>Streptomycetaceae</taxon>
        <taxon>Streptomyces</taxon>
    </lineage>
</organism>
<sequence>MTPGQVAPDRGWWGSAPGAEVAAAGMLLIQLSLWIVTGTPGEDYGMGWGIGAVLFLPVVFVLTPLLLLAVGFLHAAVFTRPALALARRTGRPSAAAAWILASSAACALLFWSPRTPYLVNWAVIAGVAVPPLLVAHHAIRRNRPVKAVVTVTGVVSGVLGLVTLVGGFVVFGEGVLAAHRPPRLERAQYVGEWHGEDGGVVRLGEGGEVTVRGVPVARGFGPKAVCAGTGTWTWRDADPRWNRRAGVDMTVPGCEDWDRVWEVAGTEEHPELFQFFGDPDNGDMWLLRRTGAAAATHPHG</sequence>
<keyword evidence="1" id="KW-0472">Membrane</keyword>
<gene>
    <name evidence="2" type="ORF">OHA91_21485</name>
</gene>
<keyword evidence="1" id="KW-1133">Transmembrane helix</keyword>
<keyword evidence="1" id="KW-0812">Transmembrane</keyword>
<evidence type="ECO:0000313" key="3">
    <source>
        <dbReference type="Proteomes" id="UP001432312"/>
    </source>
</evidence>
<accession>A0ABZ1QDX5</accession>
<name>A0ABZ1QDX5_9ACTN</name>
<evidence type="ECO:0000256" key="1">
    <source>
        <dbReference type="SAM" id="Phobius"/>
    </source>
</evidence>
<feature type="transmembrane region" description="Helical" evidence="1">
    <location>
        <begin position="147"/>
        <end position="171"/>
    </location>
</feature>
<keyword evidence="3" id="KW-1185">Reference proteome</keyword>
<dbReference type="RefSeq" id="WP_328739771.1">
    <property type="nucleotide sequence ID" value="NZ_CP108036.1"/>
</dbReference>
<evidence type="ECO:0000313" key="2">
    <source>
        <dbReference type="EMBL" id="WUN80866.1"/>
    </source>
</evidence>
<protein>
    <submittedName>
        <fullName evidence="2">Uncharacterized protein</fullName>
    </submittedName>
</protein>
<feature type="transmembrane region" description="Helical" evidence="1">
    <location>
        <begin position="117"/>
        <end position="135"/>
    </location>
</feature>
<proteinExistence type="predicted"/>
<dbReference type="EMBL" id="CP108036">
    <property type="protein sequence ID" value="WUN80866.1"/>
    <property type="molecule type" value="Genomic_DNA"/>
</dbReference>
<dbReference type="GeneID" id="95498663"/>
<feature type="transmembrane region" description="Helical" evidence="1">
    <location>
        <begin position="48"/>
        <end position="73"/>
    </location>
</feature>
<feature type="transmembrane region" description="Helical" evidence="1">
    <location>
        <begin position="12"/>
        <end position="36"/>
    </location>
</feature>
<feature type="transmembrane region" description="Helical" evidence="1">
    <location>
        <begin position="94"/>
        <end position="111"/>
    </location>
</feature>